<evidence type="ECO:0000256" key="1">
    <source>
        <dbReference type="SAM" id="MobiDB-lite"/>
    </source>
</evidence>
<dbReference type="Proteomes" id="UP001187192">
    <property type="component" value="Unassembled WGS sequence"/>
</dbReference>
<feature type="region of interest" description="Disordered" evidence="1">
    <location>
        <begin position="284"/>
        <end position="328"/>
    </location>
</feature>
<reference evidence="2" key="1">
    <citation type="submission" date="2023-07" db="EMBL/GenBank/DDBJ databases">
        <title>draft genome sequence of fig (Ficus carica).</title>
        <authorList>
            <person name="Takahashi T."/>
            <person name="Nishimura K."/>
        </authorList>
    </citation>
    <scope>NUCLEOTIDE SEQUENCE</scope>
</reference>
<protein>
    <submittedName>
        <fullName evidence="2">Uncharacterized protein</fullName>
    </submittedName>
</protein>
<feature type="region of interest" description="Disordered" evidence="1">
    <location>
        <begin position="181"/>
        <end position="215"/>
    </location>
</feature>
<feature type="compositionally biased region" description="Polar residues" evidence="1">
    <location>
        <begin position="71"/>
        <end position="82"/>
    </location>
</feature>
<dbReference type="EMBL" id="BTGU01000001">
    <property type="protein sequence ID" value="GMN25293.1"/>
    <property type="molecule type" value="Genomic_DNA"/>
</dbReference>
<name>A0AA87YXG9_FICCA</name>
<dbReference type="AlphaFoldDB" id="A0AA87YXG9"/>
<proteinExistence type="predicted"/>
<evidence type="ECO:0000313" key="2">
    <source>
        <dbReference type="EMBL" id="GMN25293.1"/>
    </source>
</evidence>
<sequence>MGDHAYAYRGQPAYSDDEKVCRTSIYDVDGRQRTVIGCSPFYDTESYVVETEVTERVLSPAIATDHYRRGSSPTKKTTNYGSYGSYDKYRRPSSPSYYDRRPQEVNDFLTGVQIEASRPNNTRYTLPQHGAALGRPTAYPTTGYGGGYGDYRNGNNYGGYSSDEDDGEDAYYKPSVNKIRSEPVTPIRPSPKTYATEGRWSSPPPPASHGVGKLSLPTNNVEEAIDYLKGGPRTETMKPYGSNLKTTGPAIKPYGYGSELKSTDSVKPYGSNVKIGTETARPYGSYGSDLKSNEYVNPHGYEPDVKSSESVRPYGTYGSDYKSSESVRPYGYGSDLKSTDAAKPYGTKYPISSNATSQQVIDCYEAARKYNGKVIRT</sequence>
<comment type="caution">
    <text evidence="2">The sequence shown here is derived from an EMBL/GenBank/DDBJ whole genome shotgun (WGS) entry which is preliminary data.</text>
</comment>
<evidence type="ECO:0000313" key="3">
    <source>
        <dbReference type="Proteomes" id="UP001187192"/>
    </source>
</evidence>
<gene>
    <name evidence="2" type="ORF">TIFTF001_000887</name>
</gene>
<accession>A0AA87YXG9</accession>
<keyword evidence="3" id="KW-1185">Reference proteome</keyword>
<organism evidence="2 3">
    <name type="scientific">Ficus carica</name>
    <name type="common">Common fig</name>
    <dbReference type="NCBI Taxonomy" id="3494"/>
    <lineage>
        <taxon>Eukaryota</taxon>
        <taxon>Viridiplantae</taxon>
        <taxon>Streptophyta</taxon>
        <taxon>Embryophyta</taxon>
        <taxon>Tracheophyta</taxon>
        <taxon>Spermatophyta</taxon>
        <taxon>Magnoliopsida</taxon>
        <taxon>eudicotyledons</taxon>
        <taxon>Gunneridae</taxon>
        <taxon>Pentapetalae</taxon>
        <taxon>rosids</taxon>
        <taxon>fabids</taxon>
        <taxon>Rosales</taxon>
        <taxon>Moraceae</taxon>
        <taxon>Ficeae</taxon>
        <taxon>Ficus</taxon>
    </lineage>
</organism>
<feature type="region of interest" description="Disordered" evidence="1">
    <location>
        <begin position="64"/>
        <end position="102"/>
    </location>
</feature>